<proteinExistence type="predicted"/>
<evidence type="ECO:0000313" key="1">
    <source>
        <dbReference type="EMBL" id="SHL33905.1"/>
    </source>
</evidence>
<gene>
    <name evidence="1" type="ORF">SAMN05444342_3575</name>
</gene>
<organism evidence="1 2">
    <name type="scientific">Haladaptatus paucihalophilus DX253</name>
    <dbReference type="NCBI Taxonomy" id="797209"/>
    <lineage>
        <taxon>Archaea</taxon>
        <taxon>Methanobacteriati</taxon>
        <taxon>Methanobacteriota</taxon>
        <taxon>Stenosarchaea group</taxon>
        <taxon>Halobacteria</taxon>
        <taxon>Halobacteriales</taxon>
        <taxon>Haladaptataceae</taxon>
        <taxon>Haladaptatus</taxon>
    </lineage>
</organism>
<protein>
    <submittedName>
        <fullName evidence="1">Uncharacterized protein</fullName>
    </submittedName>
</protein>
<keyword evidence="2" id="KW-1185">Reference proteome</keyword>
<reference evidence="2" key="1">
    <citation type="submission" date="2016-11" db="EMBL/GenBank/DDBJ databases">
        <authorList>
            <person name="Varghese N."/>
            <person name="Submissions S."/>
        </authorList>
    </citation>
    <scope>NUCLEOTIDE SEQUENCE [LARGE SCALE GENOMIC DNA]</scope>
    <source>
        <strain evidence="2">DX253</strain>
    </source>
</reference>
<sequence>MVVGLSLRMRTDMDFGLLETVGENIQITAKLTTEVQFLKA</sequence>
<dbReference type="Proteomes" id="UP000184203">
    <property type="component" value="Unassembled WGS sequence"/>
</dbReference>
<dbReference type="AlphaFoldDB" id="A0A1M6ZU75"/>
<accession>A0A1M6ZU75</accession>
<evidence type="ECO:0000313" key="2">
    <source>
        <dbReference type="Proteomes" id="UP000184203"/>
    </source>
</evidence>
<dbReference type="EMBL" id="FRAN01000006">
    <property type="protein sequence ID" value="SHL33905.1"/>
    <property type="molecule type" value="Genomic_DNA"/>
</dbReference>
<name>A0A1M6ZU75_HALPU</name>